<dbReference type="Proteomes" id="UP000186110">
    <property type="component" value="Chromosome"/>
</dbReference>
<evidence type="ECO:0000313" key="1">
    <source>
        <dbReference type="EMBL" id="APW43412.1"/>
    </source>
</evidence>
<proteinExistence type="predicted"/>
<dbReference type="AlphaFoldDB" id="A0A1P8KBL6"/>
<dbReference type="EMBL" id="CP019239">
    <property type="protein sequence ID" value="APW43412.1"/>
    <property type="molecule type" value="Genomic_DNA"/>
</dbReference>
<organism evidence="1 2">
    <name type="scientific">Rhodoferax saidenbachensis</name>
    <dbReference type="NCBI Taxonomy" id="1484693"/>
    <lineage>
        <taxon>Bacteria</taxon>
        <taxon>Pseudomonadati</taxon>
        <taxon>Pseudomonadota</taxon>
        <taxon>Betaproteobacteria</taxon>
        <taxon>Burkholderiales</taxon>
        <taxon>Comamonadaceae</taxon>
        <taxon>Rhodoferax</taxon>
    </lineage>
</organism>
<reference evidence="1 2" key="1">
    <citation type="submission" date="2017-01" db="EMBL/GenBank/DDBJ databases">
        <authorList>
            <person name="Mah S.A."/>
            <person name="Swanson W.J."/>
            <person name="Moy G.W."/>
            <person name="Vacquier V.D."/>
        </authorList>
    </citation>
    <scope>NUCLEOTIDE SEQUENCE [LARGE SCALE GENOMIC DNA]</scope>
    <source>
        <strain evidence="1 2">DSM 22694</strain>
    </source>
</reference>
<evidence type="ECO:0000313" key="2">
    <source>
        <dbReference type="Proteomes" id="UP000186110"/>
    </source>
</evidence>
<gene>
    <name evidence="1" type="ORF">RS694_13315</name>
</gene>
<name>A0A1P8KBL6_9BURK</name>
<keyword evidence="2" id="KW-1185">Reference proteome</keyword>
<dbReference type="KEGG" id="rsb:RS694_13315"/>
<dbReference type="STRING" id="1484693.RS694_13315"/>
<accession>A0A1P8KBL6</accession>
<sequence length="71" mass="7530">MEEAASHIRFVMGGDVNNAAGRLFSRAIPRVAGEIGLGIQSWASAPAEDTVKLQVGAMEARRVFISSSKGR</sequence>
<protein>
    <submittedName>
        <fullName evidence="1">Uncharacterized protein</fullName>
    </submittedName>
</protein>
<dbReference type="RefSeq" id="WP_029707177.1">
    <property type="nucleotide sequence ID" value="NZ_CP019239.1"/>
</dbReference>